<protein>
    <submittedName>
        <fullName evidence="1">Uncharacterized protein</fullName>
    </submittedName>
</protein>
<reference evidence="1" key="1">
    <citation type="submission" date="2021-01" db="EMBL/GenBank/DDBJ databases">
        <authorList>
            <person name="Corre E."/>
            <person name="Pelletier E."/>
            <person name="Niang G."/>
            <person name="Scheremetjew M."/>
            <person name="Finn R."/>
            <person name="Kale V."/>
            <person name="Holt S."/>
            <person name="Cochrane G."/>
            <person name="Meng A."/>
            <person name="Brown T."/>
            <person name="Cohen L."/>
        </authorList>
    </citation>
    <scope>NUCLEOTIDE SEQUENCE</scope>
    <source>
        <strain evidence="1">UTEX LB 985</strain>
    </source>
</reference>
<sequence>MRVMSDGQYACRLLNPTRSTCICLFRWAQGDADAPSQRSPSGSASSLALPLLMDIAEEFEPAEHATPLPEQGHEHVIDLGEEPTAADSRTRWAGGVCSLFIPKRPGGPLARRCHTCNEHMSLHPQAAAPSKDPAD</sequence>
<gene>
    <name evidence="1" type="ORF">CBRE1094_LOCUS23061</name>
</gene>
<proteinExistence type="predicted"/>
<dbReference type="AlphaFoldDB" id="A0A7S2MA43"/>
<evidence type="ECO:0000313" key="1">
    <source>
        <dbReference type="EMBL" id="CAD9472871.1"/>
    </source>
</evidence>
<dbReference type="EMBL" id="HBGU01042296">
    <property type="protein sequence ID" value="CAD9472871.1"/>
    <property type="molecule type" value="Transcribed_RNA"/>
</dbReference>
<organism evidence="1">
    <name type="scientific">Haptolina brevifila</name>
    <dbReference type="NCBI Taxonomy" id="156173"/>
    <lineage>
        <taxon>Eukaryota</taxon>
        <taxon>Haptista</taxon>
        <taxon>Haptophyta</taxon>
        <taxon>Prymnesiophyceae</taxon>
        <taxon>Prymnesiales</taxon>
        <taxon>Prymnesiaceae</taxon>
        <taxon>Haptolina</taxon>
    </lineage>
</organism>
<accession>A0A7S2MA43</accession>
<name>A0A7S2MA43_9EUKA</name>